<feature type="domain" description="tRNA-modifying protein YgfZ-like beta-barrel" evidence="1">
    <location>
        <begin position="216"/>
        <end position="283"/>
    </location>
</feature>
<dbReference type="Proteomes" id="UP000194977">
    <property type="component" value="Unassembled WGS sequence"/>
</dbReference>
<dbReference type="SUPFAM" id="SSF103025">
    <property type="entry name" value="Folate-binding domain"/>
    <property type="match status" value="1"/>
</dbReference>
<dbReference type="Pfam" id="PF21130">
    <property type="entry name" value="YgfZ_barrel"/>
    <property type="match status" value="1"/>
</dbReference>
<sequence>MSILSIKPISLADWQLVKVSGTDNHKYLQGQVTIDTDNLTEQTALFAAHCDSQGKMWSNLLIFQRGQDIYYIVRKSVVEKQMAALKKYAVFSKVSIEPVTDLNIVGLDSQAIPSEILAKFTDNNCFTENNITYIKLTSPHVRVIKITPEAIDNDLEPCSRWLQLDLEAGYPIIDAENTESLLPQACNLQYLNAISFDKGCYCGQEMVARAQYRGANKRGLYLLAGKSAVLPVIGGTIEYQIDGNWRESGQVLAALKINQDNDIYVQVVLANGIDFNTPFRVKGEIDSVLSFH</sequence>
<dbReference type="Gene3D" id="3.30.70.1630">
    <property type="match status" value="1"/>
</dbReference>
<organism evidence="2 5">
    <name type="scientific">Gilliamella apicola</name>
    <dbReference type="NCBI Taxonomy" id="1196095"/>
    <lineage>
        <taxon>Bacteria</taxon>
        <taxon>Pseudomonadati</taxon>
        <taxon>Pseudomonadota</taxon>
        <taxon>Gammaproteobacteria</taxon>
        <taxon>Orbales</taxon>
        <taxon>Orbaceae</taxon>
        <taxon>Gilliamella</taxon>
    </lineage>
</organism>
<dbReference type="EMBL" id="NARP01000029">
    <property type="protein sequence ID" value="OTP98551.1"/>
    <property type="molecule type" value="Genomic_DNA"/>
</dbReference>
<dbReference type="PANTHER" id="PTHR22602:SF0">
    <property type="entry name" value="TRANSFERASE CAF17, MITOCHONDRIAL-RELATED"/>
    <property type="match status" value="1"/>
</dbReference>
<dbReference type="InterPro" id="IPR017703">
    <property type="entry name" value="YgfZ/GCV_T_CS"/>
</dbReference>
<proteinExistence type="predicted"/>
<evidence type="ECO:0000313" key="3">
    <source>
        <dbReference type="EMBL" id="OTQ07727.1"/>
    </source>
</evidence>
<comment type="caution">
    <text evidence="2">The sequence shown here is derived from an EMBL/GenBank/DDBJ whole genome shotgun (WGS) entry which is preliminary data.</text>
</comment>
<dbReference type="AlphaFoldDB" id="A0A242NGS4"/>
<dbReference type="OrthoDB" id="9796287at2"/>
<dbReference type="SUPFAM" id="SSF101790">
    <property type="entry name" value="Aminomethyltransferase beta-barrel domain"/>
    <property type="match status" value="1"/>
</dbReference>
<dbReference type="Gene3D" id="2.40.30.160">
    <property type="match status" value="1"/>
</dbReference>
<evidence type="ECO:0000313" key="4">
    <source>
        <dbReference type="Proteomes" id="UP000194800"/>
    </source>
</evidence>
<dbReference type="NCBIfam" id="NF007110">
    <property type="entry name" value="PRK09559.1"/>
    <property type="match status" value="1"/>
</dbReference>
<dbReference type="PANTHER" id="PTHR22602">
    <property type="entry name" value="TRANSFERASE CAF17, MITOCHONDRIAL-RELATED"/>
    <property type="match status" value="1"/>
</dbReference>
<dbReference type="InterPro" id="IPR045179">
    <property type="entry name" value="YgfZ/GcvT"/>
</dbReference>
<gene>
    <name evidence="3" type="ORF">B6C91_14315</name>
    <name evidence="2" type="ORF">B6D08_10830</name>
</gene>
<evidence type="ECO:0000313" key="5">
    <source>
        <dbReference type="Proteomes" id="UP000194977"/>
    </source>
</evidence>
<dbReference type="InterPro" id="IPR029043">
    <property type="entry name" value="GcvT/YgfZ_C"/>
</dbReference>
<dbReference type="RefSeq" id="WP_086272473.1">
    <property type="nucleotide sequence ID" value="NZ_MZNE01000136.1"/>
</dbReference>
<keyword evidence="4" id="KW-1185">Reference proteome</keyword>
<accession>A0A242NGS4</accession>
<dbReference type="Proteomes" id="UP000194800">
    <property type="component" value="Unassembled WGS sequence"/>
</dbReference>
<protein>
    <submittedName>
        <fullName evidence="2">tRNA-modifying protein YgfZ</fullName>
    </submittedName>
</protein>
<dbReference type="InterPro" id="IPR048451">
    <property type="entry name" value="YgfZ_barrel"/>
</dbReference>
<dbReference type="Gene3D" id="3.30.70.1400">
    <property type="entry name" value="Aminomethyltransferase beta-barrel domains"/>
    <property type="match status" value="1"/>
</dbReference>
<evidence type="ECO:0000313" key="2">
    <source>
        <dbReference type="EMBL" id="OTP98551.1"/>
    </source>
</evidence>
<reference evidence="4 5" key="1">
    <citation type="submission" date="2017-03" db="EMBL/GenBank/DDBJ databases">
        <title>Comparative genomics of honeybee gut symbionts reveal geographically distinct and subgroup specific antibiotic resistance.</title>
        <authorList>
            <person name="Ludvigsen J."/>
            <person name="Porcellato D."/>
            <person name="Labee-Lund T.M."/>
            <person name="Amdam G.V."/>
            <person name="Rudi K."/>
        </authorList>
    </citation>
    <scope>NUCLEOTIDE SEQUENCE [LARGE SCALE GENOMIC DNA]</scope>
    <source>
        <strain evidence="2 5">A-7-12</strain>
        <strain evidence="3 4">A-9-12</strain>
    </source>
</reference>
<name>A0A242NGS4_9GAMM</name>
<evidence type="ECO:0000259" key="1">
    <source>
        <dbReference type="Pfam" id="PF21130"/>
    </source>
</evidence>
<dbReference type="GO" id="GO:0016226">
    <property type="term" value="P:iron-sulfur cluster assembly"/>
    <property type="evidence" value="ECO:0007669"/>
    <property type="project" value="TreeGrafter"/>
</dbReference>
<dbReference type="EMBL" id="NART01000164">
    <property type="protein sequence ID" value="OTQ07727.1"/>
    <property type="molecule type" value="Genomic_DNA"/>
</dbReference>
<dbReference type="NCBIfam" id="TIGR03317">
    <property type="entry name" value="ygfZ_signature"/>
    <property type="match status" value="1"/>
</dbReference>